<name>A0AB35HS40_TETHA</name>
<dbReference type="InterPro" id="IPR014001">
    <property type="entry name" value="Helicase_ATP-bd"/>
</dbReference>
<dbReference type="InterPro" id="IPR050742">
    <property type="entry name" value="Helicase_Restrict-Modif_Enz"/>
</dbReference>
<dbReference type="GO" id="GO:0004386">
    <property type="term" value="F:helicase activity"/>
    <property type="evidence" value="ECO:0007669"/>
    <property type="project" value="UniProtKB-KW"/>
</dbReference>
<dbReference type="Gene3D" id="3.40.50.300">
    <property type="entry name" value="P-loop containing nucleotide triphosphate hydrolases"/>
    <property type="match status" value="1"/>
</dbReference>
<dbReference type="SMART" id="SM00487">
    <property type="entry name" value="DEXDc"/>
    <property type="match status" value="1"/>
</dbReference>
<keyword evidence="2" id="KW-0378">Hydrolase</keyword>
<reference evidence="2" key="2">
    <citation type="journal article" date="2021" name="BMC Microbiol.">
        <title>The diversity among the species Tetragenococcus halophilus including new isolates from a lupine seed fermentation.</title>
        <authorList>
            <person name="Link T."/>
            <person name="Vogel R.F."/>
            <person name="Ehrmann M.A."/>
        </authorList>
    </citation>
    <scope>NUCLEOTIDE SEQUENCE</scope>
    <source>
        <strain evidence="2">TMW 2.2257</strain>
    </source>
</reference>
<gene>
    <name evidence="2" type="ORF">HXW75_12105</name>
</gene>
<evidence type="ECO:0000313" key="2">
    <source>
        <dbReference type="EMBL" id="MCO8299180.1"/>
    </source>
</evidence>
<feature type="domain" description="Helicase ATP-binding" evidence="1">
    <location>
        <begin position="33"/>
        <end position="260"/>
    </location>
</feature>
<dbReference type="GO" id="GO:0003677">
    <property type="term" value="F:DNA binding"/>
    <property type="evidence" value="ECO:0007669"/>
    <property type="project" value="InterPro"/>
</dbReference>
<organism evidence="2 3">
    <name type="scientific">Tetragenococcus halophilus</name>
    <name type="common">Pediococcus halophilus</name>
    <dbReference type="NCBI Taxonomy" id="51669"/>
    <lineage>
        <taxon>Bacteria</taxon>
        <taxon>Bacillati</taxon>
        <taxon>Bacillota</taxon>
        <taxon>Bacilli</taxon>
        <taxon>Lactobacillales</taxon>
        <taxon>Enterococcaceae</taxon>
        <taxon>Tetragenococcus</taxon>
    </lineage>
</organism>
<dbReference type="GO" id="GO:0005829">
    <property type="term" value="C:cytosol"/>
    <property type="evidence" value="ECO:0007669"/>
    <property type="project" value="TreeGrafter"/>
</dbReference>
<keyword evidence="2" id="KW-0067">ATP-binding</keyword>
<dbReference type="CDD" id="cd18785">
    <property type="entry name" value="SF2_C"/>
    <property type="match status" value="1"/>
</dbReference>
<dbReference type="SUPFAM" id="SSF52540">
    <property type="entry name" value="P-loop containing nucleoside triphosphate hydrolases"/>
    <property type="match status" value="2"/>
</dbReference>
<accession>A0AB35HS40</accession>
<keyword evidence="2" id="KW-0347">Helicase</keyword>
<dbReference type="InterPro" id="IPR006935">
    <property type="entry name" value="Helicase/UvrB_N"/>
</dbReference>
<reference evidence="2" key="1">
    <citation type="submission" date="2020-06" db="EMBL/GenBank/DDBJ databases">
        <authorList>
            <person name="Link T."/>
            <person name="Ehrmann M."/>
        </authorList>
    </citation>
    <scope>NUCLEOTIDE SEQUENCE</scope>
    <source>
        <strain evidence="2">TMW 2.2257</strain>
    </source>
</reference>
<dbReference type="RefSeq" id="WP_253210402.1">
    <property type="nucleotide sequence ID" value="NZ_JACACB010000060.1"/>
</dbReference>
<dbReference type="PANTHER" id="PTHR47396:SF1">
    <property type="entry name" value="ATP-DEPENDENT HELICASE IRC3-RELATED"/>
    <property type="match status" value="1"/>
</dbReference>
<sequence>MSNEILHKQIVEKFNSIFSSPPPEVPDYVADNLGHKLRPYQEHALSQFIFTQEIDQADLYSNHLLFHMATGSGKTLVLASNILYLFKEQNKQNFIFFVNSDAIIKKTKDNLTNTNSLKYLFRKEGIVIDGNQIDIQIVDVFPSLPDPHTIYLKLTTIQKLHLDLTEPRENSLTFEGLEELEIVLLADEAHHINAWTRRDKRKLNTKEQEERTWENTVNRLLKLNPANRLLEYTATIDLTKDVLFEKYRDKIVYQYDLRQFMRDGYSKNVMLLRADEEDRNKMLNSVLLSQYRKYVARDHGIDLKPIVFFKSNLIKNSQNAQEKFINLIKGLEAEELKEIIENGYAIYKHQQSIWSSMFAYYKKIDLNQVVQDLKWDFAEGNLLNANDRDFLSEENAFILNSLEEANNPIRVIFAVARLNEGWDVLNLFDIVRISEGATKTKATTDSEAQLIGRGARYYPFEYKNEDSYTRRFDFGGEDSELRVIESLHYHTINDNAYIKNLEKSLKSANIQVKEDKYHHLEAKIKPSFKKNPIFKEGKIYINKLIETTAEDYNTLEKYNVSTVFDIPFEMAIEQKYGSKITHKVATQTHEVSWKVEEKYIQKAIQRRPFFHYSNLKNYMPSISSMKTFIESKDFLGDLTLYVSLPSETEIKDLDPITKLEMVEKFFESMEKKIRLNYMKNRGTPVFEGVKFSKLINDYQIELNKVNQGISDIDELVQPRNMRDHDWFIYDKAIVNSWENSFINFINDYIKQLKEKYKEVYLIRNERKVKIVEIDGTRGFMPDFLLYLQDESCTYQIFLEPKGDHLRVQDKWKEDFLTSLGERNDVEILTENEEVRLLGIKFYSETPELKERFRKDFIEKTIKE</sequence>
<dbReference type="EMBL" id="JACACB010000060">
    <property type="protein sequence ID" value="MCO8299180.1"/>
    <property type="molecule type" value="Genomic_DNA"/>
</dbReference>
<comment type="caution">
    <text evidence="2">The sequence shown here is derived from an EMBL/GenBank/DDBJ whole genome shotgun (WGS) entry which is preliminary data.</text>
</comment>
<dbReference type="Proteomes" id="UP001057280">
    <property type="component" value="Unassembled WGS sequence"/>
</dbReference>
<dbReference type="InterPro" id="IPR027417">
    <property type="entry name" value="P-loop_NTPase"/>
</dbReference>
<dbReference type="PANTHER" id="PTHR47396">
    <property type="entry name" value="TYPE I RESTRICTION ENZYME ECOKI R PROTEIN"/>
    <property type="match status" value="1"/>
</dbReference>
<dbReference type="AlphaFoldDB" id="A0AB35HS40"/>
<dbReference type="GO" id="GO:0016787">
    <property type="term" value="F:hydrolase activity"/>
    <property type="evidence" value="ECO:0007669"/>
    <property type="project" value="InterPro"/>
</dbReference>
<keyword evidence="2" id="KW-0547">Nucleotide-binding</keyword>
<evidence type="ECO:0000313" key="3">
    <source>
        <dbReference type="Proteomes" id="UP001057280"/>
    </source>
</evidence>
<dbReference type="Pfam" id="PF04851">
    <property type="entry name" value="ResIII"/>
    <property type="match status" value="1"/>
</dbReference>
<proteinExistence type="predicted"/>
<evidence type="ECO:0000259" key="1">
    <source>
        <dbReference type="SMART" id="SM00487"/>
    </source>
</evidence>
<protein>
    <submittedName>
        <fullName evidence="2">DEAD/DEAH box helicase family protein</fullName>
    </submittedName>
</protein>
<dbReference type="GO" id="GO:0005524">
    <property type="term" value="F:ATP binding"/>
    <property type="evidence" value="ECO:0007669"/>
    <property type="project" value="InterPro"/>
</dbReference>